<evidence type="ECO:0000256" key="1">
    <source>
        <dbReference type="SAM" id="Phobius"/>
    </source>
</evidence>
<feature type="transmembrane region" description="Helical" evidence="1">
    <location>
        <begin position="146"/>
        <end position="169"/>
    </location>
</feature>
<feature type="transmembrane region" description="Helical" evidence="1">
    <location>
        <begin position="47"/>
        <end position="71"/>
    </location>
</feature>
<feature type="transmembrane region" description="Helical" evidence="1">
    <location>
        <begin position="181"/>
        <end position="200"/>
    </location>
</feature>
<dbReference type="EMBL" id="CP061169">
    <property type="protein sequence ID" value="QPZ38973.1"/>
    <property type="molecule type" value="Genomic_DNA"/>
</dbReference>
<feature type="transmembrane region" description="Helical" evidence="1">
    <location>
        <begin position="6"/>
        <end position="26"/>
    </location>
</feature>
<gene>
    <name evidence="2" type="ORF">HCR76_02410</name>
</gene>
<accession>A0ABX6YJM2</accession>
<name>A0ABX6YJM2_9MICO</name>
<feature type="transmembrane region" description="Helical" evidence="1">
    <location>
        <begin position="109"/>
        <end position="126"/>
    </location>
</feature>
<feature type="transmembrane region" description="Helical" evidence="1">
    <location>
        <begin position="77"/>
        <end position="97"/>
    </location>
</feature>
<dbReference type="Proteomes" id="UP000662814">
    <property type="component" value="Chromosome"/>
</dbReference>
<keyword evidence="1" id="KW-0812">Transmembrane</keyword>
<evidence type="ECO:0000313" key="3">
    <source>
        <dbReference type="Proteomes" id="UP000662814"/>
    </source>
</evidence>
<keyword evidence="1" id="KW-0472">Membrane</keyword>
<keyword evidence="3" id="KW-1185">Reference proteome</keyword>
<protein>
    <submittedName>
        <fullName evidence="2">DUF998 domain-containing protein</fullName>
    </submittedName>
</protein>
<keyword evidence="1" id="KW-1133">Transmembrane helix</keyword>
<proteinExistence type="predicted"/>
<sequence length="201" mass="21578">MTAFLAIATIVLGVARLAMFIALHIVSHEYSPIRHAVSDYAVGRTRTLSSAMTWTTGAMWLALAGTLISGFPSWSDLTGVTVCFLVLTVIFIVLPFLPTDLEGQKTTTIGRFHLLAAIAWFALSYACMGNLTRLLTPLTPSPLDVTLSAVSTITLIALIALVAALVIQPLRTRVFGLSERVFILGVNVFYVTAALGVLLVQ</sequence>
<dbReference type="RefSeq" id="WP_166985016.1">
    <property type="nucleotide sequence ID" value="NZ_CP061169.1"/>
</dbReference>
<dbReference type="Pfam" id="PF06197">
    <property type="entry name" value="DUF998"/>
    <property type="match status" value="1"/>
</dbReference>
<evidence type="ECO:0000313" key="2">
    <source>
        <dbReference type="EMBL" id="QPZ38973.1"/>
    </source>
</evidence>
<dbReference type="InterPro" id="IPR009339">
    <property type="entry name" value="DUF998"/>
</dbReference>
<reference evidence="2 3" key="1">
    <citation type="submission" date="2020-12" db="EMBL/GenBank/DDBJ databases">
        <title>Microbacterium sp. HY060.</title>
        <authorList>
            <person name="Zhou J."/>
        </authorList>
    </citation>
    <scope>NUCLEOTIDE SEQUENCE [LARGE SCALE GENOMIC DNA]</scope>
    <source>
        <strain evidence="2 3">HY60</strain>
    </source>
</reference>
<organism evidence="2 3">
    <name type="scientific">Paramicrobacterium chengjingii</name>
    <dbReference type="NCBI Taxonomy" id="2769067"/>
    <lineage>
        <taxon>Bacteria</taxon>
        <taxon>Bacillati</taxon>
        <taxon>Actinomycetota</taxon>
        <taxon>Actinomycetes</taxon>
        <taxon>Micrococcales</taxon>
        <taxon>Microbacteriaceae</taxon>
        <taxon>Paramicrobacterium</taxon>
    </lineage>
</organism>